<evidence type="ECO:0000259" key="6">
    <source>
        <dbReference type="PROSITE" id="PS51194"/>
    </source>
</evidence>
<dbReference type="EMBL" id="FN647890">
    <property type="protein sequence ID" value="CBJ28871.1"/>
    <property type="molecule type" value="Genomic_DNA"/>
</dbReference>
<feature type="region of interest" description="Disordered" evidence="4">
    <location>
        <begin position="1"/>
        <end position="265"/>
    </location>
</feature>
<evidence type="ECO:0000259" key="5">
    <source>
        <dbReference type="PROSITE" id="PS51192"/>
    </source>
</evidence>
<feature type="compositionally biased region" description="Low complexity" evidence="4">
    <location>
        <begin position="1272"/>
        <end position="1284"/>
    </location>
</feature>
<dbReference type="GO" id="GO:0016787">
    <property type="term" value="F:hydrolase activity"/>
    <property type="evidence" value="ECO:0007669"/>
    <property type="project" value="UniProtKB-KW"/>
</dbReference>
<evidence type="ECO:0000256" key="4">
    <source>
        <dbReference type="SAM" id="MobiDB-lite"/>
    </source>
</evidence>
<feature type="compositionally biased region" description="Acidic residues" evidence="4">
    <location>
        <begin position="1049"/>
        <end position="1060"/>
    </location>
</feature>
<dbReference type="PANTHER" id="PTHR45629:SF7">
    <property type="entry name" value="DNA EXCISION REPAIR PROTEIN ERCC-6-RELATED"/>
    <property type="match status" value="1"/>
</dbReference>
<feature type="domain" description="Helicase ATP-binding" evidence="5">
    <location>
        <begin position="300"/>
        <end position="489"/>
    </location>
</feature>
<dbReference type="SMART" id="SM00487">
    <property type="entry name" value="DEXDc"/>
    <property type="match status" value="1"/>
</dbReference>
<evidence type="ECO:0000256" key="1">
    <source>
        <dbReference type="ARBA" id="ARBA00004123"/>
    </source>
</evidence>
<evidence type="ECO:0000256" key="3">
    <source>
        <dbReference type="ARBA" id="ARBA00023242"/>
    </source>
</evidence>
<dbReference type="InterPro" id="IPR014001">
    <property type="entry name" value="Helicase_ATP-bd"/>
</dbReference>
<feature type="region of interest" description="Disordered" evidence="4">
    <location>
        <begin position="1032"/>
        <end position="1149"/>
    </location>
</feature>
<feature type="compositionally biased region" description="Gly residues" evidence="4">
    <location>
        <begin position="168"/>
        <end position="183"/>
    </location>
</feature>
<dbReference type="GO" id="GO:0005634">
    <property type="term" value="C:nucleus"/>
    <property type="evidence" value="ECO:0007669"/>
    <property type="project" value="UniProtKB-SubCell"/>
</dbReference>
<dbReference type="InterPro" id="IPR001650">
    <property type="entry name" value="Helicase_C-like"/>
</dbReference>
<reference evidence="7 8" key="1">
    <citation type="journal article" date="2010" name="Nature">
        <title>The Ectocarpus genome and the independent evolution of multicellularity in brown algae.</title>
        <authorList>
            <person name="Cock J.M."/>
            <person name="Sterck L."/>
            <person name="Rouze P."/>
            <person name="Scornet D."/>
            <person name="Allen A.E."/>
            <person name="Amoutzias G."/>
            <person name="Anthouard V."/>
            <person name="Artiguenave F."/>
            <person name="Aury J.M."/>
            <person name="Badger J.H."/>
            <person name="Beszteri B."/>
            <person name="Billiau K."/>
            <person name="Bonnet E."/>
            <person name="Bothwell J.H."/>
            <person name="Bowler C."/>
            <person name="Boyen C."/>
            <person name="Brownlee C."/>
            <person name="Carrano C.J."/>
            <person name="Charrier B."/>
            <person name="Cho G.Y."/>
            <person name="Coelho S.M."/>
            <person name="Collen J."/>
            <person name="Corre E."/>
            <person name="Da Silva C."/>
            <person name="Delage L."/>
            <person name="Delaroque N."/>
            <person name="Dittami S.M."/>
            <person name="Doulbeau S."/>
            <person name="Elias M."/>
            <person name="Farnham G."/>
            <person name="Gachon C.M."/>
            <person name="Gschloessl B."/>
            <person name="Heesch S."/>
            <person name="Jabbari K."/>
            <person name="Jubin C."/>
            <person name="Kawai H."/>
            <person name="Kimura K."/>
            <person name="Kloareg B."/>
            <person name="Kupper F.C."/>
            <person name="Lang D."/>
            <person name="Le Bail A."/>
            <person name="Leblanc C."/>
            <person name="Lerouge P."/>
            <person name="Lohr M."/>
            <person name="Lopez P.J."/>
            <person name="Martens C."/>
            <person name="Maumus F."/>
            <person name="Michel G."/>
            <person name="Miranda-Saavedra D."/>
            <person name="Morales J."/>
            <person name="Moreau H."/>
            <person name="Motomura T."/>
            <person name="Nagasato C."/>
            <person name="Napoli C.A."/>
            <person name="Nelson D.R."/>
            <person name="Nyvall-Collen P."/>
            <person name="Peters A.F."/>
            <person name="Pommier C."/>
            <person name="Potin P."/>
            <person name="Poulain J."/>
            <person name="Quesneville H."/>
            <person name="Read B."/>
            <person name="Rensing S.A."/>
            <person name="Ritter A."/>
            <person name="Rousvoal S."/>
            <person name="Samanta M."/>
            <person name="Samson G."/>
            <person name="Schroeder D.C."/>
            <person name="Segurens B."/>
            <person name="Strittmatter M."/>
            <person name="Tonon T."/>
            <person name="Tregear J.W."/>
            <person name="Valentin K."/>
            <person name="von Dassow P."/>
            <person name="Yamagishi T."/>
            <person name="Van de Peer Y."/>
            <person name="Wincker P."/>
        </authorList>
    </citation>
    <scope>NUCLEOTIDE SEQUENCE [LARGE SCALE GENOMIC DNA]</scope>
    <source>
        <strain evidence="8">Ec32 / CCAP1310/4</strain>
    </source>
</reference>
<dbReference type="Pfam" id="PF00271">
    <property type="entry name" value="Helicase_C"/>
    <property type="match status" value="1"/>
</dbReference>
<dbReference type="Gene3D" id="3.40.50.10810">
    <property type="entry name" value="Tandem AAA-ATPase domain"/>
    <property type="match status" value="1"/>
</dbReference>
<feature type="region of interest" description="Disordered" evidence="4">
    <location>
        <begin position="1184"/>
        <end position="1387"/>
    </location>
</feature>
<evidence type="ECO:0000313" key="8">
    <source>
        <dbReference type="Proteomes" id="UP000002630"/>
    </source>
</evidence>
<feature type="compositionally biased region" description="Acidic residues" evidence="4">
    <location>
        <begin position="1330"/>
        <end position="1340"/>
    </location>
</feature>
<dbReference type="PROSITE" id="PS51192">
    <property type="entry name" value="HELICASE_ATP_BIND_1"/>
    <property type="match status" value="1"/>
</dbReference>
<evidence type="ECO:0000256" key="2">
    <source>
        <dbReference type="ARBA" id="ARBA00022801"/>
    </source>
</evidence>
<sequence>MFDEFFAKATSAAVAAARSKQQRDTSPESNINGRGRQQESGGGSTMHESTGKGASSSSSPRGTATKRRREEEKAATIRRKPSPPRRANLSSDSSSNEGVALGGVEPRRRTKAPGSNHGPDGGTCNSSDAHGFSSPRAASLGGDACSGVGGSSGCNRRRSSFDTDDSFGDGGCGDGGSGGGGSGSRKRKPHGESSGDEMQVGFGLDNDDDFNCAAGQQREGGQNVVTVRGGEEEGETDDDLDDEGEGLKPTIRNPPFEDPGKRPLVLTNEAGGERAEVPASANRYLQGYQREGVEFMYRRVRHTDGPKGVILADDMGLGKTVQTIALLLALLKKTGTRRDRMDIKRRKDCKGHVSVAGKPVLIVCPRSVLPNWTGHLKTWGHFETACITSGGSTAGPESLQRVESRLKAGLLEVVVVGETMFANSIETLSEFDWLTAVFDEFHHYKNPYTNKNRAVQKLVNAEVFIGLTGTLVQNNLDEYWSLLNTVQPGCVGRQDDFKRHFTEPILRGRKRGASRADVLLGRERIDEMGVTRDKVVLRRVKDILGDLLKGKIGTVVFCNLTHVQKLVYRTVLSLPEFKLLANASDPCPCGRPDARSGSCCGMWPQDDTSEDLVDPRAVIWRRFHPDLEVCKKGPGCPYCCSFSAISKLQKLANHPSLLQVKPPYKYGENAHKMLDDIAFANVAFSEEARVIMADLPGQHGGGAVSGSSIGAGRGGGGRGGGGEWDRRLARPENFLQLCRDDTCGKMRTLKVLLERFKNKHKVLLFSYSTAMLDILQALCSSQGYTFLKLDGNTAKDQRQKMIDRFTKQNAIQNNVFLISTTAGGTGLNLQAASKVILYDVNWNPAQDAQAEDRAYRIGQLKEVEVFRLVSTGTIEELTYMRQIYKLQTSAATMGEKAEGGLRQFEGVQGVREEQGELWGISNLMKFSGESMLLELRQKYGNGLPPLVPDSKDGLVMEPQTNVVNIVNSYAAAGSTAAAEEDAQQRGAASEEEEDEEEEFKDDASEGGGAGGRNQNAELGGVVMRHDEMVAADREEELPPGSQESIAEVDMMDDQSTDDEAPGVVGSGEDNSIVSADPFTAPSVSRSAGAAPRGPSIFDTATQERNAAEENTTPAVSSAASATTDLGGRVQLPPDLDESRVGDVRQRHTAAAAAVSPTIVRGIAAEAGLGARGEAGAAAAVPLSPSLPVDHALGHGDGSDRGLADSQNGEGAGPSAADEPSWALAPTQPRQQQEPSSSSLASASSPSNHGGASDGARRRTVGGGSSQVRSRAGVEAAAAAAAAAGDRGGRGDVPSQRFLWAPAAQEPFDTSDYDHVAGTREEREENGAEEDRVEEDVEEAGDGGALEEAQPESAVNSSLDLDIPDSDGEDNDNGAAATGAGISQRTEDVPVVNNNAAAEPDAHCCVR</sequence>
<feature type="compositionally biased region" description="Acidic residues" evidence="4">
    <location>
        <begin position="1361"/>
        <end position="1371"/>
    </location>
</feature>
<proteinExistence type="predicted"/>
<dbReference type="SMART" id="SM00490">
    <property type="entry name" value="HELICc"/>
    <property type="match status" value="1"/>
</dbReference>
<feature type="region of interest" description="Disordered" evidence="4">
    <location>
        <begin position="701"/>
        <end position="723"/>
    </location>
</feature>
<feature type="compositionally biased region" description="Gly residues" evidence="4">
    <location>
        <begin position="701"/>
        <end position="722"/>
    </location>
</feature>
<evidence type="ECO:0000313" key="7">
    <source>
        <dbReference type="EMBL" id="CBJ28871.1"/>
    </source>
</evidence>
<feature type="compositionally biased region" description="Acidic residues" evidence="4">
    <location>
        <begin position="989"/>
        <end position="1000"/>
    </location>
</feature>
<protein>
    <submittedName>
        <fullName evidence="7">Uncharacterized protein</fullName>
    </submittedName>
</protein>
<feature type="compositionally biased region" description="Polar residues" evidence="4">
    <location>
        <begin position="1098"/>
        <end position="1110"/>
    </location>
</feature>
<keyword evidence="8" id="KW-1185">Reference proteome</keyword>
<dbReference type="FunFam" id="3.40.50.10810:FF:000019">
    <property type="entry name" value="DNA excision repair protein ERCC-6-like 2 isoform X1"/>
    <property type="match status" value="1"/>
</dbReference>
<feature type="domain" description="Helicase C-terminal" evidence="6">
    <location>
        <begin position="748"/>
        <end position="905"/>
    </location>
</feature>
<organism evidence="7 8">
    <name type="scientific">Ectocarpus siliculosus</name>
    <name type="common">Brown alga</name>
    <name type="synonym">Conferva siliculosa</name>
    <dbReference type="NCBI Taxonomy" id="2880"/>
    <lineage>
        <taxon>Eukaryota</taxon>
        <taxon>Sar</taxon>
        <taxon>Stramenopiles</taxon>
        <taxon>Ochrophyta</taxon>
        <taxon>PX clade</taxon>
        <taxon>Phaeophyceae</taxon>
        <taxon>Ectocarpales</taxon>
        <taxon>Ectocarpaceae</taxon>
        <taxon>Ectocarpus</taxon>
    </lineage>
</organism>
<feature type="compositionally biased region" description="Basic and acidic residues" evidence="4">
    <location>
        <begin position="1136"/>
        <end position="1145"/>
    </location>
</feature>
<dbReference type="CDD" id="cd18005">
    <property type="entry name" value="DEXHc_ERCC6L2"/>
    <property type="match status" value="1"/>
</dbReference>
<dbReference type="InterPro" id="IPR058052">
    <property type="entry name" value="DEXHc_ERCC6L2"/>
</dbReference>
<dbReference type="GO" id="GO:0005524">
    <property type="term" value="F:ATP binding"/>
    <property type="evidence" value="ECO:0007669"/>
    <property type="project" value="InterPro"/>
</dbReference>
<comment type="subcellular location">
    <subcellularLocation>
        <location evidence="1">Nucleus</location>
    </subcellularLocation>
</comment>
<accession>D7FIQ3</accession>
<dbReference type="Pfam" id="PF00176">
    <property type="entry name" value="SNF2-rel_dom"/>
    <property type="match status" value="1"/>
</dbReference>
<dbReference type="eggNOG" id="KOG0387">
    <property type="taxonomic scope" value="Eukaryota"/>
</dbReference>
<dbReference type="SUPFAM" id="SSF52540">
    <property type="entry name" value="P-loop containing nucleoside triphosphate hydrolases"/>
    <property type="match status" value="2"/>
</dbReference>
<dbReference type="InterPro" id="IPR050496">
    <property type="entry name" value="SNF2_RAD54_helicase_repair"/>
</dbReference>
<dbReference type="InParanoid" id="D7FIQ3"/>
<feature type="compositionally biased region" description="Acidic residues" evidence="4">
    <location>
        <begin position="232"/>
        <end position="244"/>
    </location>
</feature>
<dbReference type="Proteomes" id="UP000002630">
    <property type="component" value="Linkage Group LG20"/>
</dbReference>
<dbReference type="CDD" id="cd18793">
    <property type="entry name" value="SF2_C_SNF"/>
    <property type="match status" value="1"/>
</dbReference>
<dbReference type="InterPro" id="IPR000330">
    <property type="entry name" value="SNF2_N"/>
</dbReference>
<dbReference type="STRING" id="2880.D7FIQ3"/>
<feature type="compositionally biased region" description="Basic and acidic residues" evidence="4">
    <location>
        <begin position="1311"/>
        <end position="1329"/>
    </location>
</feature>
<dbReference type="InterPro" id="IPR049730">
    <property type="entry name" value="SNF2/RAD54-like_C"/>
</dbReference>
<feature type="compositionally biased region" description="Polar residues" evidence="4">
    <location>
        <begin position="88"/>
        <end position="97"/>
    </location>
</feature>
<feature type="region of interest" description="Disordered" evidence="4">
    <location>
        <begin position="974"/>
        <end position="1018"/>
    </location>
</feature>
<name>D7FIQ3_ECTSI</name>
<keyword evidence="3" id="KW-0539">Nucleus</keyword>
<keyword evidence="2" id="KW-0378">Hydrolase</keyword>
<dbReference type="InterPro" id="IPR027417">
    <property type="entry name" value="P-loop_NTPase"/>
</dbReference>
<gene>
    <name evidence="7" type="ORF">Esi_0122_0100</name>
</gene>
<dbReference type="OrthoDB" id="448448at2759"/>
<feature type="compositionally biased region" description="Low complexity" evidence="4">
    <location>
        <begin position="7"/>
        <end position="19"/>
    </location>
</feature>
<dbReference type="Gene3D" id="3.40.50.300">
    <property type="entry name" value="P-loop containing nucleotide triphosphate hydrolases"/>
    <property type="match status" value="1"/>
</dbReference>
<feature type="compositionally biased region" description="Low complexity" evidence="4">
    <location>
        <begin position="1111"/>
        <end position="1123"/>
    </location>
</feature>
<dbReference type="InterPro" id="IPR038718">
    <property type="entry name" value="SNF2-like_sf"/>
</dbReference>
<dbReference type="PANTHER" id="PTHR45629">
    <property type="entry name" value="SNF2/RAD54 FAMILY MEMBER"/>
    <property type="match status" value="1"/>
</dbReference>
<dbReference type="EMBL" id="FN649745">
    <property type="protein sequence ID" value="CBJ28871.1"/>
    <property type="molecule type" value="Genomic_DNA"/>
</dbReference>
<dbReference type="OMA" id="ERIDEMG"/>
<feature type="compositionally biased region" description="Low complexity" evidence="4">
    <location>
        <begin position="1225"/>
        <end position="1246"/>
    </location>
</feature>
<dbReference type="PROSITE" id="PS51194">
    <property type="entry name" value="HELICASE_CTER"/>
    <property type="match status" value="1"/>
</dbReference>
<feature type="compositionally biased region" description="Basic and acidic residues" evidence="4">
    <location>
        <begin position="1191"/>
        <end position="1202"/>
    </location>
</feature>